<keyword evidence="1" id="KW-0812">Transmembrane</keyword>
<proteinExistence type="predicted"/>
<feature type="transmembrane region" description="Helical" evidence="1">
    <location>
        <begin position="165"/>
        <end position="186"/>
    </location>
</feature>
<accession>A0AA42CGL0</accession>
<keyword evidence="3" id="KW-1185">Reference proteome</keyword>
<reference evidence="2" key="1">
    <citation type="submission" date="2022-05" db="EMBL/GenBank/DDBJ databases">
        <authorList>
            <person name="Pankratov T."/>
        </authorList>
    </citation>
    <scope>NUCLEOTIDE SEQUENCE</scope>
    <source>
        <strain evidence="2">BP6-180914</strain>
    </source>
</reference>
<protein>
    <submittedName>
        <fullName evidence="2">Uncharacterized protein</fullName>
    </submittedName>
</protein>
<dbReference type="Proteomes" id="UP001165667">
    <property type="component" value="Unassembled WGS sequence"/>
</dbReference>
<keyword evidence="1" id="KW-0472">Membrane</keyword>
<evidence type="ECO:0000313" key="2">
    <source>
        <dbReference type="EMBL" id="MCW6506693.1"/>
    </source>
</evidence>
<sequence>MARGRLVILGFAFGAIGMGVGTSSAAPITYNINQTIGSGSVVGSIGTDGTLGSLGASNVVDWTLTLTSGMASYVLTSSNSAVVGSGADLMATSSQLLFDYSGTDGGYLLFQQGLYSGNHYYCDAAAGNFACSQGATVAPESNSSPSFQNVGLSGNVVIGTAVSSVPLPAALPLFGVAVLTLAGLGYGKSRRKASAVTGAPIA</sequence>
<gene>
    <name evidence="2" type="ORF">M8523_01500</name>
</gene>
<organism evidence="2 3">
    <name type="scientific">Lichenifustis flavocetrariae</name>
    <dbReference type="NCBI Taxonomy" id="2949735"/>
    <lineage>
        <taxon>Bacteria</taxon>
        <taxon>Pseudomonadati</taxon>
        <taxon>Pseudomonadota</taxon>
        <taxon>Alphaproteobacteria</taxon>
        <taxon>Hyphomicrobiales</taxon>
        <taxon>Lichenihabitantaceae</taxon>
        <taxon>Lichenifustis</taxon>
    </lineage>
</organism>
<keyword evidence="1" id="KW-1133">Transmembrane helix</keyword>
<comment type="caution">
    <text evidence="2">The sequence shown here is derived from an EMBL/GenBank/DDBJ whole genome shotgun (WGS) entry which is preliminary data.</text>
</comment>
<name>A0AA42CGL0_9HYPH</name>
<dbReference type="AlphaFoldDB" id="A0AA42CGL0"/>
<evidence type="ECO:0000313" key="3">
    <source>
        <dbReference type="Proteomes" id="UP001165667"/>
    </source>
</evidence>
<dbReference type="EMBL" id="JAMOIM010000001">
    <property type="protein sequence ID" value="MCW6506693.1"/>
    <property type="molecule type" value="Genomic_DNA"/>
</dbReference>
<dbReference type="RefSeq" id="WP_282583043.1">
    <property type="nucleotide sequence ID" value="NZ_JAMOIM010000001.1"/>
</dbReference>
<evidence type="ECO:0000256" key="1">
    <source>
        <dbReference type="SAM" id="Phobius"/>
    </source>
</evidence>